<evidence type="ECO:0000259" key="3">
    <source>
        <dbReference type="Pfam" id="PF20152"/>
    </source>
</evidence>
<evidence type="ECO:0000313" key="5">
    <source>
        <dbReference type="Proteomes" id="UP000305067"/>
    </source>
</evidence>
<name>A0A5C3QYQ6_9AGAR</name>
<feature type="domain" description="DUF6534" evidence="3">
    <location>
        <begin position="196"/>
        <end position="282"/>
    </location>
</feature>
<feature type="transmembrane region" description="Helical" evidence="2">
    <location>
        <begin position="101"/>
        <end position="121"/>
    </location>
</feature>
<dbReference type="Pfam" id="PF20152">
    <property type="entry name" value="DUF6534"/>
    <property type="match status" value="1"/>
</dbReference>
<dbReference type="EMBL" id="ML178816">
    <property type="protein sequence ID" value="TFL05940.1"/>
    <property type="molecule type" value="Genomic_DNA"/>
</dbReference>
<evidence type="ECO:0000313" key="4">
    <source>
        <dbReference type="EMBL" id="TFL05940.1"/>
    </source>
</evidence>
<feature type="transmembrane region" description="Helical" evidence="2">
    <location>
        <begin position="133"/>
        <end position="154"/>
    </location>
</feature>
<keyword evidence="2" id="KW-0812">Transmembrane</keyword>
<dbReference type="STRING" id="1884261.A0A5C3QYQ6"/>
<accession>A0A5C3QYQ6</accession>
<dbReference type="AlphaFoldDB" id="A0A5C3QYQ6"/>
<organism evidence="4 5">
    <name type="scientific">Pterulicium gracile</name>
    <dbReference type="NCBI Taxonomy" id="1884261"/>
    <lineage>
        <taxon>Eukaryota</taxon>
        <taxon>Fungi</taxon>
        <taxon>Dikarya</taxon>
        <taxon>Basidiomycota</taxon>
        <taxon>Agaricomycotina</taxon>
        <taxon>Agaricomycetes</taxon>
        <taxon>Agaricomycetidae</taxon>
        <taxon>Agaricales</taxon>
        <taxon>Pleurotineae</taxon>
        <taxon>Pterulaceae</taxon>
        <taxon>Pterulicium</taxon>
    </lineage>
</organism>
<dbReference type="InterPro" id="IPR045339">
    <property type="entry name" value="DUF6534"/>
</dbReference>
<protein>
    <recommendedName>
        <fullName evidence="3">DUF6534 domain-containing protein</fullName>
    </recommendedName>
</protein>
<feature type="compositionally biased region" description="Polar residues" evidence="1">
    <location>
        <begin position="342"/>
        <end position="352"/>
    </location>
</feature>
<reference evidence="4 5" key="1">
    <citation type="journal article" date="2019" name="Nat. Ecol. Evol.">
        <title>Megaphylogeny resolves global patterns of mushroom evolution.</title>
        <authorList>
            <person name="Varga T."/>
            <person name="Krizsan K."/>
            <person name="Foldi C."/>
            <person name="Dima B."/>
            <person name="Sanchez-Garcia M."/>
            <person name="Sanchez-Ramirez S."/>
            <person name="Szollosi G.J."/>
            <person name="Szarkandi J.G."/>
            <person name="Papp V."/>
            <person name="Albert L."/>
            <person name="Andreopoulos W."/>
            <person name="Angelini C."/>
            <person name="Antonin V."/>
            <person name="Barry K.W."/>
            <person name="Bougher N.L."/>
            <person name="Buchanan P."/>
            <person name="Buyck B."/>
            <person name="Bense V."/>
            <person name="Catcheside P."/>
            <person name="Chovatia M."/>
            <person name="Cooper J."/>
            <person name="Damon W."/>
            <person name="Desjardin D."/>
            <person name="Finy P."/>
            <person name="Geml J."/>
            <person name="Haridas S."/>
            <person name="Hughes K."/>
            <person name="Justo A."/>
            <person name="Karasinski D."/>
            <person name="Kautmanova I."/>
            <person name="Kiss B."/>
            <person name="Kocsube S."/>
            <person name="Kotiranta H."/>
            <person name="LaButti K.M."/>
            <person name="Lechner B.E."/>
            <person name="Liimatainen K."/>
            <person name="Lipzen A."/>
            <person name="Lukacs Z."/>
            <person name="Mihaltcheva S."/>
            <person name="Morgado L.N."/>
            <person name="Niskanen T."/>
            <person name="Noordeloos M.E."/>
            <person name="Ohm R.A."/>
            <person name="Ortiz-Santana B."/>
            <person name="Ovrebo C."/>
            <person name="Racz N."/>
            <person name="Riley R."/>
            <person name="Savchenko A."/>
            <person name="Shiryaev A."/>
            <person name="Soop K."/>
            <person name="Spirin V."/>
            <person name="Szebenyi C."/>
            <person name="Tomsovsky M."/>
            <person name="Tulloss R.E."/>
            <person name="Uehling J."/>
            <person name="Grigoriev I.V."/>
            <person name="Vagvolgyi C."/>
            <person name="Papp T."/>
            <person name="Martin F.M."/>
            <person name="Miettinen O."/>
            <person name="Hibbett D.S."/>
            <person name="Nagy L.G."/>
        </authorList>
    </citation>
    <scope>NUCLEOTIDE SEQUENCE [LARGE SCALE GENOMIC DNA]</scope>
    <source>
        <strain evidence="4 5">CBS 309.79</strain>
    </source>
</reference>
<keyword evidence="2" id="KW-1133">Transmembrane helix</keyword>
<feature type="transmembrane region" description="Helical" evidence="2">
    <location>
        <begin position="29"/>
        <end position="50"/>
    </location>
</feature>
<feature type="region of interest" description="Disordered" evidence="1">
    <location>
        <begin position="342"/>
        <end position="367"/>
    </location>
</feature>
<gene>
    <name evidence="4" type="ORF">BDV98DRAFT_560897</name>
</gene>
<feature type="transmembrane region" description="Helical" evidence="2">
    <location>
        <begin position="188"/>
        <end position="211"/>
    </location>
</feature>
<keyword evidence="2" id="KW-0472">Membrane</keyword>
<feature type="transmembrane region" description="Helical" evidence="2">
    <location>
        <begin position="223"/>
        <end position="249"/>
    </location>
</feature>
<keyword evidence="5" id="KW-1185">Reference proteome</keyword>
<feature type="transmembrane region" description="Helical" evidence="2">
    <location>
        <begin position="62"/>
        <end position="81"/>
    </location>
</feature>
<dbReference type="PANTHER" id="PTHR40465:SF1">
    <property type="entry name" value="DUF6534 DOMAIN-CONTAINING PROTEIN"/>
    <property type="match status" value="1"/>
</dbReference>
<proteinExistence type="predicted"/>
<dbReference type="Proteomes" id="UP000305067">
    <property type="component" value="Unassembled WGS sequence"/>
</dbReference>
<sequence>MLLPPSLVAAAHPVGMSLSGPQVNVTGVVLWDGFLQSLLLGVILMQMFWYLQLYGRDPKESWARKIFVSVVVTLVLAQTIVECYKVWRIGILHLKWVTFRGQWLDLFINGLLCTFCQAFSIRKSWKLSKKSRWVLYPLSILCVTVFAANVYLAVRLQIANPALLAKTREGSNTLTTARYLLPSTIATFSYWAFGTMTLDILCTVILVHNLVRSKTGVARADHVLRSVITMAWGCTALPAISLIVAIILYLEPSRRPDRLELVFVFLTGKLHAIGFMRATNARIIYRERLKSHELGRTSLSDYSLDQSPAQRRLPSLDLGPLEHADESLTVLPAVDALSVAETSGVSSRSTSPGPMLRLPTPREKSPA</sequence>
<evidence type="ECO:0000256" key="2">
    <source>
        <dbReference type="SAM" id="Phobius"/>
    </source>
</evidence>
<dbReference type="PANTHER" id="PTHR40465">
    <property type="entry name" value="CHROMOSOME 1, WHOLE GENOME SHOTGUN SEQUENCE"/>
    <property type="match status" value="1"/>
</dbReference>
<dbReference type="OrthoDB" id="3251949at2759"/>
<evidence type="ECO:0000256" key="1">
    <source>
        <dbReference type="SAM" id="MobiDB-lite"/>
    </source>
</evidence>
<feature type="transmembrane region" description="Helical" evidence="2">
    <location>
        <begin position="261"/>
        <end position="280"/>
    </location>
</feature>